<evidence type="ECO:0000256" key="2">
    <source>
        <dbReference type="ARBA" id="ARBA00005964"/>
    </source>
</evidence>
<sequence length="573" mass="64391">MLFLFALLTLVLSSPISNDQDVNTPIVQIQNGTISGKYITSFNQDAFLGLPFAEPPLGSLRFKPPQSYNHSWDSTRNFTEFGDACIASSGIYTFPKSEDCLNLNIVRPHGLGKDAKLPVGIWIHGGSFTEGSGRSPEFNLSWVIQNSIDIGKPIIGITINYRLNGFGFLKSDEIQRKGWTNIGLRDQIKAIEWIHENIAEFGGDPNHLVLWGESAGSVSIGKILSQSKYLDTNYIKGAIMQSGSNIVPLVKPADIKPSQDDFLSVVKYVDCFNNVSDYIECLQKVDSDKLRDAFKLANKIVKVGYKYPYLDGDVLPKSSYETLRNNDDDFMKIPILLGTTTDEGSTFINQSLSTKQQVKSYLLNNSPNINNETIDQLLNLYSPDNPETIVPQDPTYNNTPIVYPEGITGDEYKTLGMLYGDLIFIAGTRITSRIYSQHQIPVFKYRFNIPSHKTFSKPYVGVTHAQDLVYVFDNRLTNNESEEDNLTSFYPDPRAPDIANTISKAWISFIYNLDPNIQDSNKLKAELPNWTRYGDTKPGKNMVFDLKGNHLEDDVFRVEQIEFIESILSQLNA</sequence>
<dbReference type="Pfam" id="PF00135">
    <property type="entry name" value="COesterase"/>
    <property type="match status" value="1"/>
</dbReference>
<dbReference type="EMBL" id="CAIF01000057">
    <property type="protein sequence ID" value="CCH42915.1"/>
    <property type="molecule type" value="Genomic_DNA"/>
</dbReference>
<dbReference type="PROSITE" id="PS00122">
    <property type="entry name" value="CARBOXYLESTERASE_B_1"/>
    <property type="match status" value="1"/>
</dbReference>
<proteinExistence type="inferred from homology"/>
<dbReference type="GO" id="GO:0004806">
    <property type="term" value="F:triacylglycerol lipase activity"/>
    <property type="evidence" value="ECO:0007669"/>
    <property type="project" value="UniProtKB-EC"/>
</dbReference>
<dbReference type="InterPro" id="IPR002018">
    <property type="entry name" value="CarbesteraseB"/>
</dbReference>
<keyword evidence="8" id="KW-1185">Reference proteome</keyword>
<evidence type="ECO:0000256" key="1">
    <source>
        <dbReference type="ARBA" id="ARBA00001024"/>
    </source>
</evidence>
<dbReference type="AlphaFoldDB" id="K0KCU3"/>
<evidence type="ECO:0000256" key="4">
    <source>
        <dbReference type="ARBA" id="ARBA00022963"/>
    </source>
</evidence>
<dbReference type="EC" id="3.1.1.-" evidence="5"/>
<comment type="similarity">
    <text evidence="2 5">Belongs to the type-B carboxylesterase/lipase family.</text>
</comment>
<dbReference type="SUPFAM" id="SSF53474">
    <property type="entry name" value="alpha/beta-Hydrolases"/>
    <property type="match status" value="1"/>
</dbReference>
<reference evidence="7 8" key="1">
    <citation type="journal article" date="2012" name="Eukaryot. Cell">
        <title>Draft genome sequence of Wickerhamomyces ciferrii NRRL Y-1031 F-60-10.</title>
        <authorList>
            <person name="Schneider J."/>
            <person name="Andrea H."/>
            <person name="Blom J."/>
            <person name="Jaenicke S."/>
            <person name="Ruckert C."/>
            <person name="Schorsch C."/>
            <person name="Szczepanowski R."/>
            <person name="Farwick M."/>
            <person name="Goesmann A."/>
            <person name="Puhler A."/>
            <person name="Schaffer S."/>
            <person name="Tauch A."/>
            <person name="Kohler T."/>
            <person name="Brinkrolf K."/>
        </authorList>
    </citation>
    <scope>NUCLEOTIDE SEQUENCE [LARGE SCALE GENOMIC DNA]</scope>
    <source>
        <strain evidence="8">ATCC 14091 / BCRC 22168 / CBS 111 / JCM 3599 / NBRC 0793 / NRRL Y-1031 F-60-10</strain>
    </source>
</reference>
<evidence type="ECO:0000259" key="6">
    <source>
        <dbReference type="Pfam" id="PF00135"/>
    </source>
</evidence>
<comment type="catalytic activity">
    <reaction evidence="1">
        <text>a triacylglycerol + H2O = a diacylglycerol + a fatty acid + H(+)</text>
        <dbReference type="Rhea" id="RHEA:12044"/>
        <dbReference type="ChEBI" id="CHEBI:15377"/>
        <dbReference type="ChEBI" id="CHEBI:15378"/>
        <dbReference type="ChEBI" id="CHEBI:17855"/>
        <dbReference type="ChEBI" id="CHEBI:18035"/>
        <dbReference type="ChEBI" id="CHEBI:28868"/>
        <dbReference type="EC" id="3.1.1.3"/>
    </reaction>
</comment>
<dbReference type="PANTHER" id="PTHR11559">
    <property type="entry name" value="CARBOXYLESTERASE"/>
    <property type="match status" value="1"/>
</dbReference>
<dbReference type="Gene3D" id="3.40.50.1820">
    <property type="entry name" value="alpha/beta hydrolase"/>
    <property type="match status" value="1"/>
</dbReference>
<dbReference type="ESTHER" id="wiccf-k0kcu3">
    <property type="family name" value="Fungal_carboxylesterase_lipase"/>
</dbReference>
<evidence type="ECO:0000313" key="8">
    <source>
        <dbReference type="Proteomes" id="UP000009328"/>
    </source>
</evidence>
<evidence type="ECO:0000313" key="7">
    <source>
        <dbReference type="EMBL" id="CCH42915.1"/>
    </source>
</evidence>
<dbReference type="GO" id="GO:0016042">
    <property type="term" value="P:lipid catabolic process"/>
    <property type="evidence" value="ECO:0007669"/>
    <property type="project" value="UniProtKB-KW"/>
</dbReference>
<evidence type="ECO:0000256" key="5">
    <source>
        <dbReference type="RuleBase" id="RU361235"/>
    </source>
</evidence>
<accession>K0KCU3</accession>
<feature type="domain" description="Carboxylesterase type B" evidence="6">
    <location>
        <begin position="24"/>
        <end position="549"/>
    </location>
</feature>
<keyword evidence="3 5" id="KW-0378">Hydrolase</keyword>
<dbReference type="eggNOG" id="KOG1516">
    <property type="taxonomic scope" value="Eukaryota"/>
</dbReference>
<comment type="caution">
    <text evidence="7">The sequence shown here is derived from an EMBL/GenBank/DDBJ whole genome shotgun (WGS) entry which is preliminary data.</text>
</comment>
<gene>
    <name evidence="7" type="ORF">BN7_2461</name>
</gene>
<dbReference type="InterPro" id="IPR050309">
    <property type="entry name" value="Type-B_Carboxylest/Lipase"/>
</dbReference>
<dbReference type="HOGENOM" id="CLU_006586_10_6_1"/>
<name>K0KCU3_WICCF</name>
<protein>
    <recommendedName>
        <fullName evidence="5">Carboxylic ester hydrolase</fullName>
        <ecNumber evidence="5">3.1.1.-</ecNumber>
    </recommendedName>
</protein>
<organism evidence="7 8">
    <name type="scientific">Wickerhamomyces ciferrii (strain ATCC 14091 / BCRC 22168 / CBS 111 / JCM 3599 / NBRC 0793 / NRRL Y-1031 F-60-10)</name>
    <name type="common">Yeast</name>
    <name type="synonym">Pichia ciferrii</name>
    <dbReference type="NCBI Taxonomy" id="1206466"/>
    <lineage>
        <taxon>Eukaryota</taxon>
        <taxon>Fungi</taxon>
        <taxon>Dikarya</taxon>
        <taxon>Ascomycota</taxon>
        <taxon>Saccharomycotina</taxon>
        <taxon>Saccharomycetes</taxon>
        <taxon>Phaffomycetales</taxon>
        <taxon>Wickerhamomycetaceae</taxon>
        <taxon>Wickerhamomyces</taxon>
    </lineage>
</organism>
<dbReference type="InterPro" id="IPR029058">
    <property type="entry name" value="AB_hydrolase_fold"/>
</dbReference>
<evidence type="ECO:0000256" key="3">
    <source>
        <dbReference type="ARBA" id="ARBA00022801"/>
    </source>
</evidence>
<keyword evidence="4" id="KW-0442">Lipid degradation</keyword>
<dbReference type="STRING" id="1206466.K0KCU3"/>
<dbReference type="Proteomes" id="UP000009328">
    <property type="component" value="Unassembled WGS sequence"/>
</dbReference>
<dbReference type="InterPro" id="IPR019826">
    <property type="entry name" value="Carboxylesterase_B_AS"/>
</dbReference>
<dbReference type="InParanoid" id="K0KCU3"/>
<keyword evidence="4" id="KW-0443">Lipid metabolism</keyword>